<dbReference type="PANTHER" id="PTHR38357:SF1">
    <property type="entry name" value="EXPRESSED PROTEIN"/>
    <property type="match status" value="1"/>
</dbReference>
<dbReference type="AlphaFoldDB" id="A0A4V5ZZ65"/>
<feature type="region of interest" description="Disordered" evidence="1">
    <location>
        <begin position="157"/>
        <end position="248"/>
    </location>
</feature>
<reference evidence="2" key="1">
    <citation type="submission" date="2018-10" db="EMBL/GenBank/DDBJ databases">
        <title>Population genomic analysis revealed the cold adaptation of white poplar.</title>
        <authorList>
            <person name="Liu Y.-J."/>
        </authorList>
    </citation>
    <scope>NUCLEOTIDE SEQUENCE [LARGE SCALE GENOMIC DNA]</scope>
    <source>
        <strain evidence="2">PAL-ZL1</strain>
    </source>
</reference>
<feature type="compositionally biased region" description="Basic and acidic residues" evidence="1">
    <location>
        <begin position="171"/>
        <end position="194"/>
    </location>
</feature>
<sequence>MTLTQFSSALPNFTCSFKPNKPHSTSWPPNKPLKITTTPITDRVIDFGKYKGKMLGTLPSTYLKWVSKNLRAGDFEHWAKLADQVLQDPVYMDRLEWEFADTALNGNNNRSISGSSSLARNDDSAVSRLLEISEWFGWDNEDKVGWSRVNFELLGTSKGGKIPRRSSSSRGVEEDKDLSRVESDKVLSESEERRRERRERAKLKKQVEKRKDKIEIVMKSKDGSGNRVDGDGGVGLEGSKPGRVDHQQDCKVENSSRFPGRESLLKKVLNRKNVL</sequence>
<name>A0A4V5ZZ65_POPAL</name>
<dbReference type="Pfam" id="PF12843">
    <property type="entry name" value="QSregVF_b"/>
    <property type="match status" value="1"/>
</dbReference>
<proteinExistence type="predicted"/>
<feature type="compositionally biased region" description="Basic residues" evidence="1">
    <location>
        <begin position="195"/>
        <end position="204"/>
    </location>
</feature>
<protein>
    <submittedName>
        <fullName evidence="2">Uncharacterized protein</fullName>
    </submittedName>
</protein>
<evidence type="ECO:0000256" key="1">
    <source>
        <dbReference type="SAM" id="MobiDB-lite"/>
    </source>
</evidence>
<dbReference type="EMBL" id="RCHU01001203">
    <property type="protein sequence ID" value="TKR66505.1"/>
    <property type="molecule type" value="Genomic_DNA"/>
</dbReference>
<comment type="caution">
    <text evidence="2">The sequence shown here is derived from an EMBL/GenBank/DDBJ whole genome shotgun (WGS) entry which is preliminary data.</text>
</comment>
<accession>A0A4V5ZZ65</accession>
<dbReference type="PANTHER" id="PTHR38357">
    <property type="entry name" value="EXPRESSED PROTEIN"/>
    <property type="match status" value="1"/>
</dbReference>
<dbReference type="STRING" id="43335.A0A4V5ZZ65"/>
<dbReference type="GO" id="GO:0009536">
    <property type="term" value="C:plastid"/>
    <property type="evidence" value="ECO:0007669"/>
    <property type="project" value="TreeGrafter"/>
</dbReference>
<feature type="compositionally biased region" description="Basic and acidic residues" evidence="1">
    <location>
        <begin position="205"/>
        <end position="230"/>
    </location>
</feature>
<evidence type="ECO:0000313" key="2">
    <source>
        <dbReference type="EMBL" id="TKR66505.1"/>
    </source>
</evidence>
<gene>
    <name evidence="2" type="ORF">D5086_0000311950</name>
</gene>
<dbReference type="InterPro" id="IPR024530">
    <property type="entry name" value="QSregVF_b"/>
</dbReference>
<organism evidence="2">
    <name type="scientific">Populus alba</name>
    <name type="common">White poplar</name>
    <dbReference type="NCBI Taxonomy" id="43335"/>
    <lineage>
        <taxon>Eukaryota</taxon>
        <taxon>Viridiplantae</taxon>
        <taxon>Streptophyta</taxon>
        <taxon>Embryophyta</taxon>
        <taxon>Tracheophyta</taxon>
        <taxon>Spermatophyta</taxon>
        <taxon>Magnoliopsida</taxon>
        <taxon>eudicotyledons</taxon>
        <taxon>Gunneridae</taxon>
        <taxon>Pentapetalae</taxon>
        <taxon>rosids</taxon>
        <taxon>fabids</taxon>
        <taxon>Malpighiales</taxon>
        <taxon>Salicaceae</taxon>
        <taxon>Saliceae</taxon>
        <taxon>Populus</taxon>
    </lineage>
</organism>